<evidence type="ECO:0000313" key="4">
    <source>
        <dbReference type="Proteomes" id="UP000000663"/>
    </source>
</evidence>
<feature type="transmembrane region" description="Helical" evidence="2">
    <location>
        <begin position="112"/>
        <end position="136"/>
    </location>
</feature>
<name>Q0W6V7_METAR</name>
<dbReference type="AlphaFoldDB" id="Q0W6V7"/>
<evidence type="ECO:0000313" key="3">
    <source>
        <dbReference type="EMBL" id="CAJ35886.1"/>
    </source>
</evidence>
<feature type="compositionally biased region" description="Basic and acidic residues" evidence="1">
    <location>
        <begin position="7"/>
        <end position="23"/>
    </location>
</feature>
<sequence>MSQTRRLRTEGKRKVGSKPDADVQSRNRLRLSPGAEKILVLLLVAATLAGLYFDFSLALMYPLTSDMANAGLFPMEVMQGNFEYVLPANNPYIFTDYIIHMVIQPLTGYSHVALALTGYGIFVMIVLSGAALVWRLAGRVEAAAAAAMIANMPFMGLIYVLYPLYHNGTILFILLSLLVYYSDRPPLRLSFRSRVLIIGVLQFLGVFSDTLMLPLFTAPLMAYAAYRILKQRMAKETEKGDGEKEDSPVLLLASAVPALIIYVVKSRIGQLWPGGPILAASGADLGSPGNLFQHTEMLYYYFAGLINNAGGIFIAIILLFLVVATILDRRDRFLHAVLVLGGLFMIIGFMSMDIAGDPARYLTPISIMALIVAATWTMRRDVGYLPLVAVTIIVLAGAWPNGSVIFEDTDPDFIRNQQAFVTLLESENITHAYADYWTANVYTYLSGGKIMIEPVNVEDDKLRFQMMNSAPRWANIWPDGTDTRPVVIALADSDLDAWAKKVNENHPPEEIHEFEGGWIYVYNGTLPAWPAGE</sequence>
<proteinExistence type="predicted"/>
<dbReference type="EMBL" id="AM114193">
    <property type="protein sequence ID" value="CAJ35886.1"/>
    <property type="molecule type" value="Genomic_DNA"/>
</dbReference>
<feature type="transmembrane region" description="Helical" evidence="2">
    <location>
        <begin position="201"/>
        <end position="226"/>
    </location>
</feature>
<evidence type="ECO:0008006" key="5">
    <source>
        <dbReference type="Google" id="ProtNLM"/>
    </source>
</evidence>
<keyword evidence="2" id="KW-0472">Membrane</keyword>
<accession>Q0W6V7</accession>
<protein>
    <recommendedName>
        <fullName evidence="5">Glycosyltransferase RgtA/B/C/D-like domain-containing protein</fullName>
    </recommendedName>
</protein>
<feature type="transmembrane region" description="Helical" evidence="2">
    <location>
        <begin position="358"/>
        <end position="376"/>
    </location>
</feature>
<dbReference type="eggNOG" id="arCOG11018">
    <property type="taxonomic scope" value="Archaea"/>
</dbReference>
<dbReference type="KEGG" id="rci:RCIX456"/>
<feature type="transmembrane region" description="Helical" evidence="2">
    <location>
        <begin position="247"/>
        <end position="264"/>
    </location>
</feature>
<keyword evidence="4" id="KW-1185">Reference proteome</keyword>
<gene>
    <name evidence="3" type="ORF">RCIX456</name>
</gene>
<feature type="transmembrane region" description="Helical" evidence="2">
    <location>
        <begin position="298"/>
        <end position="326"/>
    </location>
</feature>
<feature type="region of interest" description="Disordered" evidence="1">
    <location>
        <begin position="1"/>
        <end position="23"/>
    </location>
</feature>
<feature type="transmembrane region" description="Helical" evidence="2">
    <location>
        <begin position="157"/>
        <end position="181"/>
    </location>
</feature>
<feature type="transmembrane region" description="Helical" evidence="2">
    <location>
        <begin position="333"/>
        <end position="352"/>
    </location>
</feature>
<dbReference type="Proteomes" id="UP000000663">
    <property type="component" value="Chromosome"/>
</dbReference>
<dbReference type="RefSeq" id="WP_012036616.1">
    <property type="nucleotide sequence ID" value="NC_009464.1"/>
</dbReference>
<evidence type="ECO:0000256" key="2">
    <source>
        <dbReference type="SAM" id="Phobius"/>
    </source>
</evidence>
<keyword evidence="2" id="KW-1133">Transmembrane helix</keyword>
<reference evidence="3 4" key="1">
    <citation type="journal article" date="2006" name="Science">
        <title>Genome of rice cluster I archaea -- the key methane producers in the rice rhizosphere.</title>
        <authorList>
            <person name="Erkel C."/>
            <person name="Kube M."/>
            <person name="Reinhardt R."/>
            <person name="Liesack W."/>
        </authorList>
    </citation>
    <scope>NUCLEOTIDE SEQUENCE [LARGE SCALE GENOMIC DNA]</scope>
    <source>
        <strain evidence="4">DSM 22066 / NBRC 105507 / MRE50</strain>
    </source>
</reference>
<evidence type="ECO:0000256" key="1">
    <source>
        <dbReference type="SAM" id="MobiDB-lite"/>
    </source>
</evidence>
<feature type="transmembrane region" description="Helical" evidence="2">
    <location>
        <begin position="383"/>
        <end position="400"/>
    </location>
</feature>
<dbReference type="STRING" id="351160.RCIX456"/>
<dbReference type="GeneID" id="5143228"/>
<dbReference type="OrthoDB" id="148392at2157"/>
<keyword evidence="2" id="KW-0812">Transmembrane</keyword>
<organism evidence="3 4">
    <name type="scientific">Methanocella arvoryzae (strain DSM 22066 / NBRC 105507 / MRE50)</name>
    <dbReference type="NCBI Taxonomy" id="351160"/>
    <lineage>
        <taxon>Archaea</taxon>
        <taxon>Methanobacteriati</taxon>
        <taxon>Methanobacteriota</taxon>
        <taxon>Stenosarchaea group</taxon>
        <taxon>Methanomicrobia</taxon>
        <taxon>Methanocellales</taxon>
        <taxon>Methanocellaceae</taxon>
        <taxon>Methanocella</taxon>
    </lineage>
</organism>
<feature type="transmembrane region" description="Helical" evidence="2">
    <location>
        <begin position="38"/>
        <end position="61"/>
    </location>
</feature>